<evidence type="ECO:0000256" key="4">
    <source>
        <dbReference type="ARBA" id="ARBA00022787"/>
    </source>
</evidence>
<dbReference type="InterPro" id="IPR033745">
    <property type="entry name" value="Fis1_cytosol"/>
</dbReference>
<dbReference type="Pfam" id="PF14852">
    <property type="entry name" value="Fis1_TPR_N"/>
    <property type="match status" value="1"/>
</dbReference>
<dbReference type="Gramene" id="CDF37738">
    <property type="protein sequence ID" value="CDF37738"/>
    <property type="gene ID" value="CHC_T00005895001"/>
</dbReference>
<evidence type="ECO:0000256" key="3">
    <source>
        <dbReference type="ARBA" id="ARBA00022692"/>
    </source>
</evidence>
<feature type="region of interest" description="Disordered" evidence="8">
    <location>
        <begin position="93"/>
        <end position="116"/>
    </location>
</feature>
<dbReference type="CDD" id="cd12212">
    <property type="entry name" value="Fis1"/>
    <property type="match status" value="1"/>
</dbReference>
<keyword evidence="3 9" id="KW-0812">Transmembrane</keyword>
<evidence type="ECO:0008006" key="12">
    <source>
        <dbReference type="Google" id="ProtNLM"/>
    </source>
</evidence>
<evidence type="ECO:0000313" key="11">
    <source>
        <dbReference type="Proteomes" id="UP000012073"/>
    </source>
</evidence>
<dbReference type="GO" id="GO:0000266">
    <property type="term" value="P:mitochondrial fission"/>
    <property type="evidence" value="ECO:0007669"/>
    <property type="project" value="InterPro"/>
</dbReference>
<evidence type="ECO:0000256" key="2">
    <source>
        <dbReference type="ARBA" id="ARBA00008937"/>
    </source>
</evidence>
<evidence type="ECO:0000256" key="9">
    <source>
        <dbReference type="SAM" id="Phobius"/>
    </source>
</evidence>
<keyword evidence="7 9" id="KW-0472">Membrane</keyword>
<keyword evidence="6" id="KW-0496">Mitochondrion</keyword>
<dbReference type="SUPFAM" id="SSF48452">
    <property type="entry name" value="TPR-like"/>
    <property type="match status" value="1"/>
</dbReference>
<organism evidence="10 11">
    <name type="scientific">Chondrus crispus</name>
    <name type="common">Carrageen Irish moss</name>
    <name type="synonym">Polymorpha crispa</name>
    <dbReference type="NCBI Taxonomy" id="2769"/>
    <lineage>
        <taxon>Eukaryota</taxon>
        <taxon>Rhodophyta</taxon>
        <taxon>Florideophyceae</taxon>
        <taxon>Rhodymeniophycidae</taxon>
        <taxon>Gigartinales</taxon>
        <taxon>Gigartinaceae</taxon>
        <taxon>Chondrus</taxon>
    </lineage>
</organism>
<dbReference type="GeneID" id="17325326"/>
<dbReference type="InterPro" id="IPR028058">
    <property type="entry name" value="Fis1_TPR_N"/>
</dbReference>
<gene>
    <name evidence="10" type="ORF">CHC_T00005895001</name>
</gene>
<dbReference type="AlphaFoldDB" id="R7QIZ6"/>
<reference evidence="11" key="1">
    <citation type="journal article" date="2013" name="Proc. Natl. Acad. Sci. U.S.A.">
        <title>Genome structure and metabolic features in the red seaweed Chondrus crispus shed light on evolution of the Archaeplastida.</title>
        <authorList>
            <person name="Collen J."/>
            <person name="Porcel B."/>
            <person name="Carre W."/>
            <person name="Ball S.G."/>
            <person name="Chaparro C."/>
            <person name="Tonon T."/>
            <person name="Barbeyron T."/>
            <person name="Michel G."/>
            <person name="Noel B."/>
            <person name="Valentin K."/>
            <person name="Elias M."/>
            <person name="Artiguenave F."/>
            <person name="Arun A."/>
            <person name="Aury J.M."/>
            <person name="Barbosa-Neto J.F."/>
            <person name="Bothwell J.H."/>
            <person name="Bouget F.Y."/>
            <person name="Brillet L."/>
            <person name="Cabello-Hurtado F."/>
            <person name="Capella-Gutierrez S."/>
            <person name="Charrier B."/>
            <person name="Cladiere L."/>
            <person name="Cock J.M."/>
            <person name="Coelho S.M."/>
            <person name="Colleoni C."/>
            <person name="Czjzek M."/>
            <person name="Da Silva C."/>
            <person name="Delage L."/>
            <person name="Denoeud F."/>
            <person name="Deschamps P."/>
            <person name="Dittami S.M."/>
            <person name="Gabaldon T."/>
            <person name="Gachon C.M."/>
            <person name="Groisillier A."/>
            <person name="Herve C."/>
            <person name="Jabbari K."/>
            <person name="Katinka M."/>
            <person name="Kloareg B."/>
            <person name="Kowalczyk N."/>
            <person name="Labadie K."/>
            <person name="Leblanc C."/>
            <person name="Lopez P.J."/>
            <person name="McLachlan D.H."/>
            <person name="Meslet-Cladiere L."/>
            <person name="Moustafa A."/>
            <person name="Nehr Z."/>
            <person name="Nyvall Collen P."/>
            <person name="Panaud O."/>
            <person name="Partensky F."/>
            <person name="Poulain J."/>
            <person name="Rensing S.A."/>
            <person name="Rousvoal S."/>
            <person name="Samson G."/>
            <person name="Symeonidi A."/>
            <person name="Weissenbach J."/>
            <person name="Zambounis A."/>
            <person name="Wincker P."/>
            <person name="Boyen C."/>
        </authorList>
    </citation>
    <scope>NUCLEOTIDE SEQUENCE [LARGE SCALE GENOMIC DNA]</scope>
    <source>
        <strain evidence="11">cv. Stackhouse</strain>
    </source>
</reference>
<evidence type="ECO:0000256" key="7">
    <source>
        <dbReference type="ARBA" id="ARBA00023136"/>
    </source>
</evidence>
<name>R7QIZ6_CHOCR</name>
<dbReference type="OrthoDB" id="421154at2759"/>
<protein>
    <recommendedName>
        <fullName evidence="12">Mitochondrial fission 1 protein</fullName>
    </recommendedName>
</protein>
<accession>R7QIZ6</accession>
<dbReference type="InterPro" id="IPR011990">
    <property type="entry name" value="TPR-like_helical_dom_sf"/>
</dbReference>
<dbReference type="GO" id="GO:0005778">
    <property type="term" value="C:peroxisomal membrane"/>
    <property type="evidence" value="ECO:0007669"/>
    <property type="project" value="TreeGrafter"/>
</dbReference>
<dbReference type="KEGG" id="ccp:CHC_T00005895001"/>
<evidence type="ECO:0000313" key="10">
    <source>
        <dbReference type="EMBL" id="CDF37738.1"/>
    </source>
</evidence>
<dbReference type="GO" id="GO:0005741">
    <property type="term" value="C:mitochondrial outer membrane"/>
    <property type="evidence" value="ECO:0007669"/>
    <property type="project" value="UniProtKB-SubCell"/>
</dbReference>
<dbReference type="GO" id="GO:0000422">
    <property type="term" value="P:autophagy of mitochondrion"/>
    <property type="evidence" value="ECO:0007669"/>
    <property type="project" value="TreeGrafter"/>
</dbReference>
<keyword evidence="5 9" id="KW-1133">Transmembrane helix</keyword>
<dbReference type="InterPro" id="IPR016543">
    <property type="entry name" value="Fis1"/>
</dbReference>
<keyword evidence="11" id="KW-1185">Reference proteome</keyword>
<dbReference type="EMBL" id="HG001865">
    <property type="protein sequence ID" value="CDF37738.1"/>
    <property type="molecule type" value="Genomic_DNA"/>
</dbReference>
<evidence type="ECO:0000256" key="8">
    <source>
        <dbReference type="SAM" id="MobiDB-lite"/>
    </source>
</evidence>
<evidence type="ECO:0000256" key="1">
    <source>
        <dbReference type="ARBA" id="ARBA00004572"/>
    </source>
</evidence>
<dbReference type="PANTHER" id="PTHR13247:SF0">
    <property type="entry name" value="MITOCHONDRIAL FISSION 1 PROTEIN"/>
    <property type="match status" value="1"/>
</dbReference>
<keyword evidence="4" id="KW-1000">Mitochondrion outer membrane</keyword>
<comment type="similarity">
    <text evidence="2">Belongs to the FIS1 family.</text>
</comment>
<dbReference type="GO" id="GO:0016559">
    <property type="term" value="P:peroxisome fission"/>
    <property type="evidence" value="ECO:0007669"/>
    <property type="project" value="TreeGrafter"/>
</dbReference>
<sequence>MRCGDTGEDLFSNNNGEKGRFFLPNFGIFPPHAFPFPLLYIGKRLHPTASFSHPQQIADASSRFLSANSTRPRALLLSFRLVSRASPSSPPPLYLRLSSAAPPSPPSQPHAHQVQTAQPLVNVRRSELNDDLAQVELGADLDRFEEMYMKECMKTRPDPTAKFNYAWALIRSRERANIKKGVIMMQGLLEDRYADRDCLYYMALGYYRLEDVVSSRKCLDKLLKIAPNCRQAISLMDIVEDKITKDGVIGISIVSGIAVVGGLLVAALAGGRANPR</sequence>
<dbReference type="InterPro" id="IPR028061">
    <property type="entry name" value="Fis1_TPR_C"/>
</dbReference>
<comment type="subcellular location">
    <subcellularLocation>
        <location evidence="1">Mitochondrion outer membrane</location>
        <topology evidence="1">Single-pass membrane protein</topology>
    </subcellularLocation>
</comment>
<dbReference type="Gene3D" id="1.25.40.10">
    <property type="entry name" value="Tetratricopeptide repeat domain"/>
    <property type="match status" value="1"/>
</dbReference>
<dbReference type="PANTHER" id="PTHR13247">
    <property type="entry name" value="TETRATRICOPEPTIDE REPEAT PROTEIN 11 TPR REPEAT PROTEIN 11"/>
    <property type="match status" value="1"/>
</dbReference>
<evidence type="ECO:0000256" key="5">
    <source>
        <dbReference type="ARBA" id="ARBA00022989"/>
    </source>
</evidence>
<dbReference type="STRING" id="2769.R7QIZ6"/>
<dbReference type="Proteomes" id="UP000012073">
    <property type="component" value="Unassembled WGS sequence"/>
</dbReference>
<dbReference type="Pfam" id="PF14853">
    <property type="entry name" value="Fis1_TPR_C"/>
    <property type="match status" value="1"/>
</dbReference>
<dbReference type="RefSeq" id="XP_005717609.1">
    <property type="nucleotide sequence ID" value="XM_005717552.1"/>
</dbReference>
<evidence type="ECO:0000256" key="6">
    <source>
        <dbReference type="ARBA" id="ARBA00023128"/>
    </source>
</evidence>
<proteinExistence type="inferred from homology"/>
<feature type="transmembrane region" description="Helical" evidence="9">
    <location>
        <begin position="248"/>
        <end position="270"/>
    </location>
</feature>